<accession>A0A016QPF3</accession>
<reference evidence="2 3" key="1">
    <citation type="submission" date="2014-03" db="EMBL/GenBank/DDBJ databases">
        <title>Draft genome sequence of Deinococcus phoenicis 1P10ME.</title>
        <authorList>
            <person name="Stepanov V.G."/>
            <person name="Vaishampayan P."/>
            <person name="Venkateswaran K."/>
            <person name="Fox G.E."/>
        </authorList>
    </citation>
    <scope>NUCLEOTIDE SEQUENCE [LARGE SCALE GENOMIC DNA]</scope>
    <source>
        <strain evidence="2 3">1P10ME</strain>
    </source>
</reference>
<dbReference type="Pfam" id="PF12728">
    <property type="entry name" value="HTH_17"/>
    <property type="match status" value="1"/>
</dbReference>
<dbReference type="AlphaFoldDB" id="A0A016QPF3"/>
<dbReference type="NCBIfam" id="TIGR01764">
    <property type="entry name" value="excise"/>
    <property type="match status" value="1"/>
</dbReference>
<dbReference type="InterPro" id="IPR010093">
    <property type="entry name" value="SinI_DNA-bd"/>
</dbReference>
<dbReference type="PATRIC" id="fig|1476583.3.peg.2341"/>
<evidence type="ECO:0000313" key="3">
    <source>
        <dbReference type="Proteomes" id="UP000020492"/>
    </source>
</evidence>
<dbReference type="EMBL" id="JHAC01000033">
    <property type="protein sequence ID" value="EYB67767.1"/>
    <property type="molecule type" value="Genomic_DNA"/>
</dbReference>
<dbReference type="InterPro" id="IPR041657">
    <property type="entry name" value="HTH_17"/>
</dbReference>
<evidence type="ECO:0000259" key="1">
    <source>
        <dbReference type="Pfam" id="PF12728"/>
    </source>
</evidence>
<organism evidence="2 3">
    <name type="scientific">Deinococcus phoenicis</name>
    <dbReference type="NCBI Taxonomy" id="1476583"/>
    <lineage>
        <taxon>Bacteria</taxon>
        <taxon>Thermotogati</taxon>
        <taxon>Deinococcota</taxon>
        <taxon>Deinococci</taxon>
        <taxon>Deinococcales</taxon>
        <taxon>Deinococcaceae</taxon>
        <taxon>Deinococcus</taxon>
    </lineage>
</organism>
<comment type="caution">
    <text evidence="2">The sequence shown here is derived from an EMBL/GenBank/DDBJ whole genome shotgun (WGS) entry which is preliminary data.</text>
</comment>
<sequence>MTENAERHTRYLTAENVAAALHVHPDTVYRLIREGRIRAVNIGSEAKPSWRIHPAELLTWGEK</sequence>
<keyword evidence="3" id="KW-1185">Reference proteome</keyword>
<proteinExistence type="predicted"/>
<name>A0A016QPF3_9DEIO</name>
<feature type="domain" description="Helix-turn-helix" evidence="1">
    <location>
        <begin position="11"/>
        <end position="60"/>
    </location>
</feature>
<dbReference type="RefSeq" id="WP_034358121.1">
    <property type="nucleotide sequence ID" value="NZ_JHAC01000033.1"/>
</dbReference>
<gene>
    <name evidence="2" type="ORF">DEIPH_ctg033orf0209</name>
</gene>
<dbReference type="GO" id="GO:0003677">
    <property type="term" value="F:DNA binding"/>
    <property type="evidence" value="ECO:0007669"/>
    <property type="project" value="InterPro"/>
</dbReference>
<dbReference type="Proteomes" id="UP000020492">
    <property type="component" value="Unassembled WGS sequence"/>
</dbReference>
<protein>
    <recommendedName>
        <fullName evidence="1">Helix-turn-helix domain-containing protein</fullName>
    </recommendedName>
</protein>
<dbReference type="OrthoDB" id="73767at2"/>
<evidence type="ECO:0000313" key="2">
    <source>
        <dbReference type="EMBL" id="EYB67767.1"/>
    </source>
</evidence>